<dbReference type="OrthoDB" id="539213at2759"/>
<feature type="coiled-coil region" evidence="4">
    <location>
        <begin position="258"/>
        <end position="285"/>
    </location>
</feature>
<dbReference type="SUPFAM" id="SSF48403">
    <property type="entry name" value="Ankyrin repeat"/>
    <property type="match status" value="1"/>
</dbReference>
<dbReference type="EMBL" id="ML978127">
    <property type="protein sequence ID" value="KAF2097982.1"/>
    <property type="molecule type" value="Genomic_DNA"/>
</dbReference>
<gene>
    <name evidence="6" type="ORF">NA57DRAFT_57153</name>
</gene>
<dbReference type="InterPro" id="IPR050745">
    <property type="entry name" value="Multifunctional_regulatory"/>
</dbReference>
<keyword evidence="7" id="KW-1185">Reference proteome</keyword>
<dbReference type="InterPro" id="IPR002110">
    <property type="entry name" value="Ankyrin_rpt"/>
</dbReference>
<feature type="repeat" description="ANK" evidence="3">
    <location>
        <begin position="626"/>
        <end position="658"/>
    </location>
</feature>
<dbReference type="Gene3D" id="1.25.40.20">
    <property type="entry name" value="Ankyrin repeat-containing domain"/>
    <property type="match status" value="2"/>
</dbReference>
<keyword evidence="4" id="KW-0175">Coiled coil</keyword>
<evidence type="ECO:0000256" key="5">
    <source>
        <dbReference type="SAM" id="MobiDB-lite"/>
    </source>
</evidence>
<evidence type="ECO:0000313" key="6">
    <source>
        <dbReference type="EMBL" id="KAF2097982.1"/>
    </source>
</evidence>
<feature type="compositionally biased region" description="Basic and acidic residues" evidence="5">
    <location>
        <begin position="505"/>
        <end position="520"/>
    </location>
</feature>
<organism evidence="6 7">
    <name type="scientific">Rhizodiscina lignyota</name>
    <dbReference type="NCBI Taxonomy" id="1504668"/>
    <lineage>
        <taxon>Eukaryota</taxon>
        <taxon>Fungi</taxon>
        <taxon>Dikarya</taxon>
        <taxon>Ascomycota</taxon>
        <taxon>Pezizomycotina</taxon>
        <taxon>Dothideomycetes</taxon>
        <taxon>Pleosporomycetidae</taxon>
        <taxon>Aulographales</taxon>
        <taxon>Rhizodiscinaceae</taxon>
        <taxon>Rhizodiscina</taxon>
    </lineage>
</organism>
<protein>
    <submittedName>
        <fullName evidence="6">Ankyrin</fullName>
    </submittedName>
</protein>
<keyword evidence="1" id="KW-0677">Repeat</keyword>
<feature type="compositionally biased region" description="Polar residues" evidence="5">
    <location>
        <begin position="492"/>
        <end position="504"/>
    </location>
</feature>
<dbReference type="PANTHER" id="PTHR24189">
    <property type="entry name" value="MYOTROPHIN"/>
    <property type="match status" value="1"/>
</dbReference>
<sequence length="840" mass="94163">MDPVSALQTVSAAFSITKELWETFEKVKEIKDAPKEAETLFNTSKSLAILLENVKQLLQRRAESQGPNGITPFEARVLESTNDVCETCRKGTKDLARKCLGLGNGEPIQFTSKVAKSVRYTLSARSIQKLERSLQMNILSMQTSLDLLGFLDNEHLQERMKRLELTKAEAISCWRDYPDQQHLQSKQRLGTTLQQGNTSPGLSKKNLSTHDAQLAADPELLGLQSLKRCIEFAEQVYSCSGSTSSLEAGSISNGLSTVDDVQSGVEQHEERSRILEENLDSYSAVAMNDLAGHSRIRSRTNGSEDYPSEALEWSLRACIERSETDFDDGNLSATEPNVVKAIIYGERLEQRGDRPFIERFHLRKRVADIYMMQERFAEAAQWIQPLFTSDESIEQAGLYFLLAKIWYTKHVKLKNHDRDEAIDGDLARADGFVEKSFSRYWQLYKSGVIGKDHPDLLECVGLIVDIFEDKGDMTEASEWRRQFNLRKHSDSTRNSTDGISSQSSQHEHTLEAESVSRTDDQDRTPLIDSVVCNLPEKFQELLDSDVDIDEHDAKGRTALMYAAECRHDGSCDDCAKVILKLAEKGADLNLARESTNDTALHLAIRYDNLQAARALLRAGAEVDASSPSTPLALAVRHNKAESVNLLLDFRAKANVVDSDGWTLLHHAIKASASNALAILLERRSSDNLDLDLNARCINDRTPLMQLTESPNRSEPRHLEMTRALIENGAEVNVTAGGEQDIVSALYFAADGPYTKQRGRLVKLLLESGADVQIVRDHLPKRFAQYPAFKQYAFDSGRRDSVISGHSNSQIEPDRGHRSSSEASSNDHQQRFRSIFRRSKR</sequence>
<dbReference type="Pfam" id="PF12796">
    <property type="entry name" value="Ank_2"/>
    <property type="match status" value="2"/>
</dbReference>
<keyword evidence="2 3" id="KW-0040">ANK repeat</keyword>
<dbReference type="AlphaFoldDB" id="A0A9P4IGC7"/>
<dbReference type="PROSITE" id="PS50297">
    <property type="entry name" value="ANK_REP_REGION"/>
    <property type="match status" value="1"/>
</dbReference>
<feature type="region of interest" description="Disordered" evidence="5">
    <location>
        <begin position="799"/>
        <end position="840"/>
    </location>
</feature>
<proteinExistence type="predicted"/>
<evidence type="ECO:0000256" key="3">
    <source>
        <dbReference type="PROSITE-ProRule" id="PRU00023"/>
    </source>
</evidence>
<feature type="repeat" description="ANK" evidence="3">
    <location>
        <begin position="595"/>
        <end position="627"/>
    </location>
</feature>
<dbReference type="Proteomes" id="UP000799772">
    <property type="component" value="Unassembled WGS sequence"/>
</dbReference>
<comment type="caution">
    <text evidence="6">The sequence shown here is derived from an EMBL/GenBank/DDBJ whole genome shotgun (WGS) entry which is preliminary data.</text>
</comment>
<evidence type="ECO:0000256" key="4">
    <source>
        <dbReference type="SAM" id="Coils"/>
    </source>
</evidence>
<evidence type="ECO:0000313" key="7">
    <source>
        <dbReference type="Proteomes" id="UP000799772"/>
    </source>
</evidence>
<dbReference type="SMART" id="SM00248">
    <property type="entry name" value="ANK"/>
    <property type="match status" value="7"/>
</dbReference>
<reference evidence="6" key="1">
    <citation type="journal article" date="2020" name="Stud. Mycol.">
        <title>101 Dothideomycetes genomes: a test case for predicting lifestyles and emergence of pathogens.</title>
        <authorList>
            <person name="Haridas S."/>
            <person name="Albert R."/>
            <person name="Binder M."/>
            <person name="Bloem J."/>
            <person name="Labutti K."/>
            <person name="Salamov A."/>
            <person name="Andreopoulos B."/>
            <person name="Baker S."/>
            <person name="Barry K."/>
            <person name="Bills G."/>
            <person name="Bluhm B."/>
            <person name="Cannon C."/>
            <person name="Castanera R."/>
            <person name="Culley D."/>
            <person name="Daum C."/>
            <person name="Ezra D."/>
            <person name="Gonzalez J."/>
            <person name="Henrissat B."/>
            <person name="Kuo A."/>
            <person name="Liang C."/>
            <person name="Lipzen A."/>
            <person name="Lutzoni F."/>
            <person name="Magnuson J."/>
            <person name="Mondo S."/>
            <person name="Nolan M."/>
            <person name="Ohm R."/>
            <person name="Pangilinan J."/>
            <person name="Park H.-J."/>
            <person name="Ramirez L."/>
            <person name="Alfaro M."/>
            <person name="Sun H."/>
            <person name="Tritt A."/>
            <person name="Yoshinaga Y."/>
            <person name="Zwiers L.-H."/>
            <person name="Turgeon B."/>
            <person name="Goodwin S."/>
            <person name="Spatafora J."/>
            <person name="Crous P."/>
            <person name="Grigoriev I."/>
        </authorList>
    </citation>
    <scope>NUCLEOTIDE SEQUENCE</scope>
    <source>
        <strain evidence="6">CBS 133067</strain>
    </source>
</reference>
<dbReference type="PROSITE" id="PS50088">
    <property type="entry name" value="ANK_REPEAT"/>
    <property type="match status" value="2"/>
</dbReference>
<accession>A0A9P4IGC7</accession>
<feature type="region of interest" description="Disordered" evidence="5">
    <location>
        <begin position="487"/>
        <end position="520"/>
    </location>
</feature>
<evidence type="ECO:0000256" key="2">
    <source>
        <dbReference type="ARBA" id="ARBA00023043"/>
    </source>
</evidence>
<dbReference type="InterPro" id="IPR036770">
    <property type="entry name" value="Ankyrin_rpt-contain_sf"/>
</dbReference>
<name>A0A9P4IGC7_9PEZI</name>
<evidence type="ECO:0000256" key="1">
    <source>
        <dbReference type="ARBA" id="ARBA00022737"/>
    </source>
</evidence>